<keyword evidence="1 2" id="KW-1015">Disulfide bond</keyword>
<evidence type="ECO:0000259" key="4">
    <source>
        <dbReference type="PROSITE" id="PS50940"/>
    </source>
</evidence>
<dbReference type="Proteomes" id="UP000694843">
    <property type="component" value="Unplaced"/>
</dbReference>
<dbReference type="Gene3D" id="2.170.140.10">
    <property type="entry name" value="Chitin binding domain"/>
    <property type="match status" value="1"/>
</dbReference>
<feature type="disulfide bond" evidence="2">
    <location>
        <begin position="132"/>
        <end position="150"/>
    </location>
</feature>
<dbReference type="PROSITE" id="PS01209">
    <property type="entry name" value="LDLRA_1"/>
    <property type="match status" value="1"/>
</dbReference>
<feature type="disulfide bond" evidence="2">
    <location>
        <begin position="125"/>
        <end position="137"/>
    </location>
</feature>
<reference evidence="6" key="1">
    <citation type="submission" date="2025-08" db="UniProtKB">
        <authorList>
            <consortium name="RefSeq"/>
        </authorList>
    </citation>
    <scope>IDENTIFICATION</scope>
    <source>
        <tissue evidence="6">Whole organism</tissue>
    </source>
</reference>
<feature type="disulfide bond" evidence="2">
    <location>
        <begin position="144"/>
        <end position="159"/>
    </location>
</feature>
<feature type="domain" description="Chitin-binding type-2" evidence="4">
    <location>
        <begin position="30"/>
        <end position="104"/>
    </location>
</feature>
<feature type="chain" id="PRO_5037157694" evidence="3">
    <location>
        <begin position="20"/>
        <end position="550"/>
    </location>
</feature>
<dbReference type="GO" id="GO:0005975">
    <property type="term" value="P:carbohydrate metabolic process"/>
    <property type="evidence" value="ECO:0007669"/>
    <property type="project" value="InterPro"/>
</dbReference>
<dbReference type="PANTHER" id="PTHR45985:SF1">
    <property type="entry name" value="VERMIFORM, ISOFORM I"/>
    <property type="match status" value="1"/>
</dbReference>
<dbReference type="RefSeq" id="XP_018012470.2">
    <property type="nucleotide sequence ID" value="XM_018156981.2"/>
</dbReference>
<dbReference type="OMA" id="PPREHAN"/>
<dbReference type="Gene3D" id="3.20.20.370">
    <property type="entry name" value="Glycoside hydrolase/deacetylase"/>
    <property type="match status" value="1"/>
</dbReference>
<evidence type="ECO:0000256" key="2">
    <source>
        <dbReference type="PROSITE-ProRule" id="PRU00124"/>
    </source>
</evidence>
<dbReference type="CDD" id="cd00112">
    <property type="entry name" value="LDLa"/>
    <property type="match status" value="1"/>
</dbReference>
<dbReference type="PANTHER" id="PTHR45985">
    <property type="match status" value="1"/>
</dbReference>
<feature type="signal peptide" evidence="3">
    <location>
        <begin position="1"/>
        <end position="19"/>
    </location>
</feature>
<dbReference type="OrthoDB" id="504708at2759"/>
<dbReference type="PROSITE" id="PS50940">
    <property type="entry name" value="CHIT_BIND_II"/>
    <property type="match status" value="1"/>
</dbReference>
<dbReference type="InterPro" id="IPR052740">
    <property type="entry name" value="CE4"/>
</dbReference>
<dbReference type="KEGG" id="hazt:108669603"/>
<dbReference type="GO" id="GO:0005576">
    <property type="term" value="C:extracellular region"/>
    <property type="evidence" value="ECO:0007669"/>
    <property type="project" value="InterPro"/>
</dbReference>
<dbReference type="PROSITE" id="PS50068">
    <property type="entry name" value="LDLRA_2"/>
    <property type="match status" value="1"/>
</dbReference>
<dbReference type="InterPro" id="IPR023415">
    <property type="entry name" value="LDLR_class-A_CS"/>
</dbReference>
<sequence>MQRTVLFSCLLALWAGALGQRVDVSEMDPDYYCKGRSDNEFFRKESPPDITEKKATETCQTYYRCVPGGGNLKLVSKSQCGFGMFFDVELQICEVRSKVTNCARWQKHSLPKPKWPIANDEVSNCPAGQIECGSEECLNQRLFCDGALDCRDGSDENICNDPETDPNAAAKCDVRQCLWEQGCFCSIDGTRIPGDLLPSQTPQMILVTFSGAVNEENFRIYEQIFKETTKNKGNDCTAKGTFFVSHAFTNYSAVQELHRRGHEIAVGSITNSASKTYWSNLTAADYEAEFDGARLITEKFANISQGEILGMRVPQGRVGGNEQFSMMIDWGFLYDSSLAAPRGRLPLWPYTLQHRMPHKCLGTDQNCPTRNFTAWEMVLNELDRRDDPEFSEALTGCHLVDQCANIVDPKQFRNFLDINLAHHYNTNRAPLGLHFQAAYFLTRKSFLREFANWVAEVAGRGDVYFVTMLQAISWMEAPTEIAALNNFPEWKNKCDPKGLPYCSLPNPCESKPPREHANEDRMFLYTCEDCPNAYPWLYDPLGNGALDPVL</sequence>
<accession>A0A8B7NFS5</accession>
<gene>
    <name evidence="6" type="primary">LOC108669603</name>
</gene>
<keyword evidence="3" id="KW-0732">Signal</keyword>
<keyword evidence="5" id="KW-1185">Reference proteome</keyword>
<proteinExistence type="predicted"/>
<dbReference type="InterPro" id="IPR036055">
    <property type="entry name" value="LDL_receptor-like_sf"/>
</dbReference>
<evidence type="ECO:0000256" key="3">
    <source>
        <dbReference type="SAM" id="SignalP"/>
    </source>
</evidence>
<dbReference type="SMART" id="SM00192">
    <property type="entry name" value="LDLa"/>
    <property type="match status" value="1"/>
</dbReference>
<dbReference type="InterPro" id="IPR036508">
    <property type="entry name" value="Chitin-bd_dom_sf"/>
</dbReference>
<dbReference type="AlphaFoldDB" id="A0A8B7NFS5"/>
<dbReference type="SMART" id="SM00494">
    <property type="entry name" value="ChtBD2"/>
    <property type="match status" value="1"/>
</dbReference>
<organism evidence="5 6">
    <name type="scientific">Hyalella azteca</name>
    <name type="common">Amphipod</name>
    <dbReference type="NCBI Taxonomy" id="294128"/>
    <lineage>
        <taxon>Eukaryota</taxon>
        <taxon>Metazoa</taxon>
        <taxon>Ecdysozoa</taxon>
        <taxon>Arthropoda</taxon>
        <taxon>Crustacea</taxon>
        <taxon>Multicrustacea</taxon>
        <taxon>Malacostraca</taxon>
        <taxon>Eumalacostraca</taxon>
        <taxon>Peracarida</taxon>
        <taxon>Amphipoda</taxon>
        <taxon>Senticaudata</taxon>
        <taxon>Talitrida</taxon>
        <taxon>Talitroidea</taxon>
        <taxon>Hyalellidae</taxon>
        <taxon>Hyalella</taxon>
    </lineage>
</organism>
<evidence type="ECO:0000313" key="6">
    <source>
        <dbReference type="RefSeq" id="XP_018012470.2"/>
    </source>
</evidence>
<dbReference type="Pfam" id="PF00057">
    <property type="entry name" value="Ldl_recept_a"/>
    <property type="match status" value="1"/>
</dbReference>
<name>A0A8B7NFS5_HYAAZ</name>
<evidence type="ECO:0000256" key="1">
    <source>
        <dbReference type="ARBA" id="ARBA00023157"/>
    </source>
</evidence>
<protein>
    <submittedName>
        <fullName evidence="6">Chitin deacetylase 1</fullName>
    </submittedName>
</protein>
<dbReference type="SUPFAM" id="SSF57424">
    <property type="entry name" value="LDL receptor-like module"/>
    <property type="match status" value="1"/>
</dbReference>
<dbReference type="GeneID" id="108669603"/>
<dbReference type="Pfam" id="PF01607">
    <property type="entry name" value="CBM_14"/>
    <property type="match status" value="1"/>
</dbReference>
<dbReference type="InterPro" id="IPR011330">
    <property type="entry name" value="Glyco_hydro/deAcase_b/a-brl"/>
</dbReference>
<dbReference type="InterPro" id="IPR002172">
    <property type="entry name" value="LDrepeatLR_classA_rpt"/>
</dbReference>
<dbReference type="SUPFAM" id="SSF57625">
    <property type="entry name" value="Invertebrate chitin-binding proteins"/>
    <property type="match status" value="1"/>
</dbReference>
<dbReference type="FunFam" id="3.20.20.370:FF:000003">
    <property type="entry name" value="CLUMA_CG003232, isoform B"/>
    <property type="match status" value="1"/>
</dbReference>
<dbReference type="Gene3D" id="4.10.400.10">
    <property type="entry name" value="Low-density Lipoprotein Receptor"/>
    <property type="match status" value="1"/>
</dbReference>
<dbReference type="InterPro" id="IPR002557">
    <property type="entry name" value="Chitin-bd_dom"/>
</dbReference>
<dbReference type="GO" id="GO:0008061">
    <property type="term" value="F:chitin binding"/>
    <property type="evidence" value="ECO:0007669"/>
    <property type="project" value="InterPro"/>
</dbReference>
<evidence type="ECO:0000313" key="5">
    <source>
        <dbReference type="Proteomes" id="UP000694843"/>
    </source>
</evidence>
<dbReference type="SUPFAM" id="SSF88713">
    <property type="entry name" value="Glycoside hydrolase/deacetylase"/>
    <property type="match status" value="1"/>
</dbReference>